<feature type="transmembrane region" description="Helical" evidence="1">
    <location>
        <begin position="212"/>
        <end position="239"/>
    </location>
</feature>
<keyword evidence="1" id="KW-0812">Transmembrane</keyword>
<name>A0A9W8WW63_9PLEO</name>
<keyword evidence="3" id="KW-1185">Reference proteome</keyword>
<feature type="transmembrane region" description="Helical" evidence="1">
    <location>
        <begin position="119"/>
        <end position="143"/>
    </location>
</feature>
<dbReference type="EMBL" id="JAPEUV010000076">
    <property type="protein sequence ID" value="KAJ4334507.1"/>
    <property type="molecule type" value="Genomic_DNA"/>
</dbReference>
<feature type="transmembrane region" description="Helical" evidence="1">
    <location>
        <begin position="14"/>
        <end position="38"/>
    </location>
</feature>
<comment type="caution">
    <text evidence="2">The sequence shown here is derived from an EMBL/GenBank/DDBJ whole genome shotgun (WGS) entry which is preliminary data.</text>
</comment>
<accession>A0A9W8WW63</accession>
<feature type="transmembrane region" description="Helical" evidence="1">
    <location>
        <begin position="246"/>
        <end position="276"/>
    </location>
</feature>
<evidence type="ECO:0000256" key="1">
    <source>
        <dbReference type="SAM" id="Phobius"/>
    </source>
</evidence>
<proteinExistence type="predicted"/>
<dbReference type="OrthoDB" id="3640947at2759"/>
<feature type="transmembrane region" description="Helical" evidence="1">
    <location>
        <begin position="164"/>
        <end position="182"/>
    </location>
</feature>
<keyword evidence="1" id="KW-1133">Transmembrane helix</keyword>
<evidence type="ECO:0000313" key="3">
    <source>
        <dbReference type="Proteomes" id="UP001140562"/>
    </source>
</evidence>
<dbReference type="Proteomes" id="UP001140562">
    <property type="component" value="Unassembled WGS sequence"/>
</dbReference>
<feature type="transmembrane region" description="Helical" evidence="1">
    <location>
        <begin position="59"/>
        <end position="82"/>
    </location>
</feature>
<sequence>MSINITNERASSQAVFALDIITAVGALTLLILATRPTFKRIKARRFTSRSKSSSRDAPLKTTLGTYLFLWPALLCLFTAYVARFISDLLQTSGRILYESDLSWNGRTAYSNQGRHSTSISALSFTTTLATIFFTVLLNGGVWIHSSHVQSNGTDVSAPRTRSKIWNTLIMLAMLGTGLGAWGRGMSVRHISNGSFGPDALLNWSDSPERKHLARFAIVVVPLIWARDIAIVYDVVLLYVNTAGWSVAATLATTFLLVIFRQFANLSILAMVLWGAWRMGKSVDLVGGEDRGDDEQALRK</sequence>
<organism evidence="2 3">
    <name type="scientific">Didymella glomerata</name>
    <dbReference type="NCBI Taxonomy" id="749621"/>
    <lineage>
        <taxon>Eukaryota</taxon>
        <taxon>Fungi</taxon>
        <taxon>Dikarya</taxon>
        <taxon>Ascomycota</taxon>
        <taxon>Pezizomycotina</taxon>
        <taxon>Dothideomycetes</taxon>
        <taxon>Pleosporomycetidae</taxon>
        <taxon>Pleosporales</taxon>
        <taxon>Pleosporineae</taxon>
        <taxon>Didymellaceae</taxon>
        <taxon>Didymella</taxon>
    </lineage>
</organism>
<evidence type="ECO:0000313" key="2">
    <source>
        <dbReference type="EMBL" id="KAJ4334507.1"/>
    </source>
</evidence>
<keyword evidence="1" id="KW-0472">Membrane</keyword>
<gene>
    <name evidence="2" type="ORF">N0V87_006835</name>
</gene>
<reference evidence="2" key="1">
    <citation type="submission" date="2022-10" db="EMBL/GenBank/DDBJ databases">
        <title>Tapping the CABI collections for fungal endophytes: first genome assemblies for Collariella, Neodidymelliopsis, Ascochyta clinopodiicola, Didymella pomorum, Didymosphaeria variabile, Neocosmospora piperis and Neocucurbitaria cava.</title>
        <authorList>
            <person name="Hill R."/>
        </authorList>
    </citation>
    <scope>NUCLEOTIDE SEQUENCE</scope>
    <source>
        <strain evidence="2">IMI 360193</strain>
    </source>
</reference>
<protein>
    <submittedName>
        <fullName evidence="2">Uncharacterized protein</fullName>
    </submittedName>
</protein>
<dbReference type="AlphaFoldDB" id="A0A9W8WW63"/>